<accession>J4V2I8</accession>
<dbReference type="SUPFAM" id="SSF53850">
    <property type="entry name" value="Periplasmic binding protein-like II"/>
    <property type="match status" value="1"/>
</dbReference>
<evidence type="ECO:0000259" key="5">
    <source>
        <dbReference type="PROSITE" id="PS50931"/>
    </source>
</evidence>
<organism evidence="6 7">
    <name type="scientific">SAR86 cluster bacterium SAR86B</name>
    <dbReference type="NCBI Taxonomy" id="1123867"/>
    <lineage>
        <taxon>Bacteria</taxon>
        <taxon>Pseudomonadati</taxon>
        <taxon>Pseudomonadota</taxon>
        <taxon>Gammaproteobacteria</taxon>
        <taxon>SAR86 cluster</taxon>
    </lineage>
</organism>
<keyword evidence="2" id="KW-0805">Transcription regulation</keyword>
<dbReference type="PANTHER" id="PTHR30427">
    <property type="entry name" value="TRANSCRIPTIONAL ACTIVATOR PROTEIN LYSR"/>
    <property type="match status" value="1"/>
</dbReference>
<dbReference type="PANTHER" id="PTHR30427:SF1">
    <property type="entry name" value="TRANSCRIPTIONAL ACTIVATOR PROTEIN LYSR"/>
    <property type="match status" value="1"/>
</dbReference>
<protein>
    <submittedName>
        <fullName evidence="6">Regulatory protein, LysR family</fullName>
    </submittedName>
</protein>
<dbReference type="Gene3D" id="1.10.10.10">
    <property type="entry name" value="Winged helix-like DNA-binding domain superfamily/Winged helix DNA-binding domain"/>
    <property type="match status" value="1"/>
</dbReference>
<dbReference type="GO" id="GO:0010628">
    <property type="term" value="P:positive regulation of gene expression"/>
    <property type="evidence" value="ECO:0007669"/>
    <property type="project" value="TreeGrafter"/>
</dbReference>
<gene>
    <name evidence="6" type="ORF">NT02SARS_1478</name>
</gene>
<evidence type="ECO:0000256" key="4">
    <source>
        <dbReference type="ARBA" id="ARBA00023163"/>
    </source>
</evidence>
<evidence type="ECO:0000256" key="1">
    <source>
        <dbReference type="ARBA" id="ARBA00009437"/>
    </source>
</evidence>
<keyword evidence="3" id="KW-0238">DNA-binding</keyword>
<dbReference type="InterPro" id="IPR036390">
    <property type="entry name" value="WH_DNA-bd_sf"/>
</dbReference>
<evidence type="ECO:0000313" key="6">
    <source>
        <dbReference type="EMBL" id="EJP72752.1"/>
    </source>
</evidence>
<dbReference type="AlphaFoldDB" id="J4V2I8"/>
<keyword evidence="4" id="KW-0804">Transcription</keyword>
<dbReference type="GO" id="GO:0043565">
    <property type="term" value="F:sequence-specific DNA binding"/>
    <property type="evidence" value="ECO:0007669"/>
    <property type="project" value="TreeGrafter"/>
</dbReference>
<dbReference type="Pfam" id="PF03466">
    <property type="entry name" value="LysR_substrate"/>
    <property type="match status" value="1"/>
</dbReference>
<name>J4V2I8_9GAMM</name>
<dbReference type="InterPro" id="IPR005119">
    <property type="entry name" value="LysR_subst-bd"/>
</dbReference>
<dbReference type="Proteomes" id="UP000010116">
    <property type="component" value="Unassembled WGS sequence"/>
</dbReference>
<evidence type="ECO:0000256" key="2">
    <source>
        <dbReference type="ARBA" id="ARBA00023015"/>
    </source>
</evidence>
<evidence type="ECO:0000256" key="3">
    <source>
        <dbReference type="ARBA" id="ARBA00023125"/>
    </source>
</evidence>
<dbReference type="CDD" id="cd05466">
    <property type="entry name" value="PBP2_LTTR_substrate"/>
    <property type="match status" value="1"/>
</dbReference>
<reference evidence="6 7" key="1">
    <citation type="journal article" date="2012" name="ISME J.">
        <title>Genomic insights to SAR86, an abundant and uncultivated marine bacterial lineage.</title>
        <authorList>
            <person name="Dupont C.L."/>
            <person name="Rusch D.B."/>
            <person name="Yooseph S."/>
            <person name="Lombardo M.J."/>
            <person name="Richter R.A."/>
            <person name="Valas R."/>
            <person name="Novotny M."/>
            <person name="Yee-Greenbaum J."/>
            <person name="Selengut J.D."/>
            <person name="Haft D.H."/>
            <person name="Halpern A.L."/>
            <person name="Lasken R.S."/>
            <person name="Nealson K."/>
            <person name="Friedman R."/>
            <person name="Venter J.C."/>
        </authorList>
    </citation>
    <scope>NUCLEOTIDE SEQUENCE [LARGE SCALE GENOMIC DNA]</scope>
</reference>
<feature type="domain" description="HTH lysR-type" evidence="5">
    <location>
        <begin position="2"/>
        <end position="59"/>
    </location>
</feature>
<dbReference type="EMBL" id="JH611189">
    <property type="protein sequence ID" value="EJP72752.1"/>
    <property type="molecule type" value="Genomic_DNA"/>
</dbReference>
<sequence>MLSSKQIEVFYNIYRYKSMTAAASELKVSQPSISKTLGVIEKNLGFKLFLRKGKFLAPTDEAKELFEHASLVNSQLKNFNYVANSFKSRSLDFINIGTTPSLGESIVPEIITKYKKINPAIRFNIINLNSIDLIEDRYKPDIDLTICFNAPNTQKEKRITLCSGNHVVASPQIFNLNKKLDIFDLIKYPHIEITNLLTLGDFNINMKEYLINNHINFNYIARSDSNSAALSLVSKGIGIAIIDDTSSKLANSNIRISELKQKFPYEVNVVPKKEVLSLDCTKFIEYVSNQAF</sequence>
<evidence type="ECO:0000313" key="7">
    <source>
        <dbReference type="Proteomes" id="UP000010116"/>
    </source>
</evidence>
<comment type="similarity">
    <text evidence="1">Belongs to the LysR transcriptional regulatory family.</text>
</comment>
<proteinExistence type="inferred from homology"/>
<dbReference type="Pfam" id="PF00126">
    <property type="entry name" value="HTH_1"/>
    <property type="match status" value="1"/>
</dbReference>
<dbReference type="SUPFAM" id="SSF46785">
    <property type="entry name" value="Winged helix' DNA-binding domain"/>
    <property type="match status" value="1"/>
</dbReference>
<dbReference type="HOGENOM" id="CLU_952800_0_0_6"/>
<dbReference type="InterPro" id="IPR000847">
    <property type="entry name" value="LysR_HTH_N"/>
</dbReference>
<dbReference type="InterPro" id="IPR036388">
    <property type="entry name" value="WH-like_DNA-bd_sf"/>
</dbReference>
<dbReference type="PRINTS" id="PR00039">
    <property type="entry name" value="HTHLYSR"/>
</dbReference>
<dbReference type="PROSITE" id="PS50931">
    <property type="entry name" value="HTH_LYSR"/>
    <property type="match status" value="1"/>
</dbReference>
<dbReference type="GO" id="GO:0003700">
    <property type="term" value="F:DNA-binding transcription factor activity"/>
    <property type="evidence" value="ECO:0007669"/>
    <property type="project" value="InterPro"/>
</dbReference>
<dbReference type="Gene3D" id="3.40.190.290">
    <property type="match status" value="1"/>
</dbReference>